<accession>A0A6J4K1W2</accession>
<gene>
    <name evidence="2" type="ORF">AVDCRST_MAG11-316</name>
</gene>
<keyword evidence="1" id="KW-1133">Transmembrane helix</keyword>
<sequence>MLTDVRFAVRALLRTPGFTAAAALCIALGVGANAAVF</sequence>
<reference evidence="2" key="1">
    <citation type="submission" date="2020-02" db="EMBL/GenBank/DDBJ databases">
        <authorList>
            <person name="Meier V. D."/>
        </authorList>
    </citation>
    <scope>NUCLEOTIDE SEQUENCE</scope>
    <source>
        <strain evidence="2">AVDCRST_MAG11</strain>
    </source>
</reference>
<dbReference type="AlphaFoldDB" id="A0A6J4K1W2"/>
<organism evidence="2">
    <name type="scientific">uncultured Gemmatimonadaceae bacterium</name>
    <dbReference type="NCBI Taxonomy" id="246130"/>
    <lineage>
        <taxon>Bacteria</taxon>
        <taxon>Pseudomonadati</taxon>
        <taxon>Gemmatimonadota</taxon>
        <taxon>Gemmatimonadia</taxon>
        <taxon>Gemmatimonadales</taxon>
        <taxon>Gemmatimonadaceae</taxon>
        <taxon>environmental samples</taxon>
    </lineage>
</organism>
<evidence type="ECO:0008006" key="3">
    <source>
        <dbReference type="Google" id="ProtNLM"/>
    </source>
</evidence>
<proteinExistence type="predicted"/>
<keyword evidence="1" id="KW-0812">Transmembrane</keyword>
<dbReference type="EMBL" id="CADCTU010000079">
    <property type="protein sequence ID" value="CAA9293717.1"/>
    <property type="molecule type" value="Genomic_DNA"/>
</dbReference>
<protein>
    <recommendedName>
        <fullName evidence="3">ABC transporter permease</fullName>
    </recommendedName>
</protein>
<keyword evidence="1" id="KW-0472">Membrane</keyword>
<name>A0A6J4K1W2_9BACT</name>
<feature type="non-terminal residue" evidence="2">
    <location>
        <position position="37"/>
    </location>
</feature>
<evidence type="ECO:0000256" key="1">
    <source>
        <dbReference type="SAM" id="Phobius"/>
    </source>
</evidence>
<evidence type="ECO:0000313" key="2">
    <source>
        <dbReference type="EMBL" id="CAA9293717.1"/>
    </source>
</evidence>
<feature type="transmembrane region" description="Helical" evidence="1">
    <location>
        <begin position="12"/>
        <end position="36"/>
    </location>
</feature>